<proteinExistence type="predicted"/>
<accession>A0AAV5W8C7</accession>
<reference evidence="2" key="1">
    <citation type="submission" date="2023-10" db="EMBL/GenBank/DDBJ databases">
        <title>Genome assembly of Pristionchus species.</title>
        <authorList>
            <person name="Yoshida K."/>
            <person name="Sommer R.J."/>
        </authorList>
    </citation>
    <scope>NUCLEOTIDE SEQUENCE</scope>
    <source>
        <strain evidence="2">RS5133</strain>
    </source>
</reference>
<evidence type="ECO:0008006" key="4">
    <source>
        <dbReference type="Google" id="ProtNLM"/>
    </source>
</evidence>
<feature type="transmembrane region" description="Helical" evidence="1">
    <location>
        <begin position="135"/>
        <end position="157"/>
    </location>
</feature>
<sequence>ADRSAVRVLLRLLARLVLVVGVLLHVHHSQSLGLGNKRRLLVLWQLAPPLTQPLAYLRVVHVGLVLADLAALQLRPYHKGVHRALDVRRRLLAVGRVAVGSGGEGGDLERAEGHASGQSNCHPSARDRVLLHMQLLLLLLHLLHIASLLQLCGLQLLQLRLELDRHTVLVRHRSTIDRYRSSLQ</sequence>
<keyword evidence="3" id="KW-1185">Reference proteome</keyword>
<feature type="transmembrane region" description="Helical" evidence="1">
    <location>
        <begin position="55"/>
        <end position="74"/>
    </location>
</feature>
<feature type="non-terminal residue" evidence="2">
    <location>
        <position position="1"/>
    </location>
</feature>
<evidence type="ECO:0000313" key="2">
    <source>
        <dbReference type="EMBL" id="GMT26337.1"/>
    </source>
</evidence>
<dbReference type="AlphaFoldDB" id="A0AAV5W8C7"/>
<keyword evidence="1" id="KW-1133">Transmembrane helix</keyword>
<evidence type="ECO:0000313" key="3">
    <source>
        <dbReference type="Proteomes" id="UP001432322"/>
    </source>
</evidence>
<keyword evidence="1" id="KW-0812">Transmembrane</keyword>
<protein>
    <recommendedName>
        <fullName evidence="4">G protein-coupled receptor</fullName>
    </recommendedName>
</protein>
<comment type="caution">
    <text evidence="2">The sequence shown here is derived from an EMBL/GenBank/DDBJ whole genome shotgun (WGS) entry which is preliminary data.</text>
</comment>
<gene>
    <name evidence="2" type="ORF">PFISCL1PPCAC_17634</name>
</gene>
<feature type="transmembrane region" description="Helical" evidence="1">
    <location>
        <begin position="12"/>
        <end position="35"/>
    </location>
</feature>
<evidence type="ECO:0000256" key="1">
    <source>
        <dbReference type="SAM" id="Phobius"/>
    </source>
</evidence>
<dbReference type="EMBL" id="BTSY01000005">
    <property type="protein sequence ID" value="GMT26337.1"/>
    <property type="molecule type" value="Genomic_DNA"/>
</dbReference>
<dbReference type="Proteomes" id="UP001432322">
    <property type="component" value="Unassembled WGS sequence"/>
</dbReference>
<keyword evidence="1" id="KW-0472">Membrane</keyword>
<name>A0AAV5W8C7_9BILA</name>
<organism evidence="2 3">
    <name type="scientific">Pristionchus fissidentatus</name>
    <dbReference type="NCBI Taxonomy" id="1538716"/>
    <lineage>
        <taxon>Eukaryota</taxon>
        <taxon>Metazoa</taxon>
        <taxon>Ecdysozoa</taxon>
        <taxon>Nematoda</taxon>
        <taxon>Chromadorea</taxon>
        <taxon>Rhabditida</taxon>
        <taxon>Rhabditina</taxon>
        <taxon>Diplogasteromorpha</taxon>
        <taxon>Diplogasteroidea</taxon>
        <taxon>Neodiplogasteridae</taxon>
        <taxon>Pristionchus</taxon>
    </lineage>
</organism>
<feature type="non-terminal residue" evidence="2">
    <location>
        <position position="184"/>
    </location>
</feature>